<sequence>MQCLLHRWIEVISNTASAYVSRWRSQKPMTFCEDGEKDNGGARRVAIRAKLKDLKQGAVKALAEDDSSSHALSQSAKKLCGLSVKHEIASVYIYIYIYDFVNLVDVNKEIY</sequence>
<dbReference type="EMBL" id="JAEACU010000008">
    <property type="protein sequence ID" value="KAH7520071.1"/>
    <property type="molecule type" value="Genomic_DNA"/>
</dbReference>
<name>A0A978UYK5_ZIZJJ</name>
<proteinExistence type="predicted"/>
<evidence type="ECO:0000313" key="2">
    <source>
        <dbReference type="Proteomes" id="UP000813462"/>
    </source>
</evidence>
<evidence type="ECO:0000313" key="1">
    <source>
        <dbReference type="EMBL" id="KAH7520071.1"/>
    </source>
</evidence>
<accession>A0A978UYK5</accession>
<protein>
    <submittedName>
        <fullName evidence="1">Uncharacterized protein</fullName>
    </submittedName>
</protein>
<organism evidence="1 2">
    <name type="scientific">Ziziphus jujuba var. spinosa</name>
    <dbReference type="NCBI Taxonomy" id="714518"/>
    <lineage>
        <taxon>Eukaryota</taxon>
        <taxon>Viridiplantae</taxon>
        <taxon>Streptophyta</taxon>
        <taxon>Embryophyta</taxon>
        <taxon>Tracheophyta</taxon>
        <taxon>Spermatophyta</taxon>
        <taxon>Magnoliopsida</taxon>
        <taxon>eudicotyledons</taxon>
        <taxon>Gunneridae</taxon>
        <taxon>Pentapetalae</taxon>
        <taxon>rosids</taxon>
        <taxon>fabids</taxon>
        <taxon>Rosales</taxon>
        <taxon>Rhamnaceae</taxon>
        <taxon>Paliureae</taxon>
        <taxon>Ziziphus</taxon>
    </lineage>
</organism>
<comment type="caution">
    <text evidence="1">The sequence shown here is derived from an EMBL/GenBank/DDBJ whole genome shotgun (WGS) entry which is preliminary data.</text>
</comment>
<dbReference type="AlphaFoldDB" id="A0A978UYK5"/>
<dbReference type="Proteomes" id="UP000813462">
    <property type="component" value="Unassembled WGS sequence"/>
</dbReference>
<reference evidence="1" key="1">
    <citation type="journal article" date="2021" name="Front. Plant Sci.">
        <title>Chromosome-Scale Genome Assembly for Chinese Sour Jujube and Insights Into Its Genome Evolution and Domestication Signature.</title>
        <authorList>
            <person name="Shen L.-Y."/>
            <person name="Luo H."/>
            <person name="Wang X.-L."/>
            <person name="Wang X.-M."/>
            <person name="Qiu X.-J."/>
            <person name="Liu H."/>
            <person name="Zhou S.-S."/>
            <person name="Jia K.-H."/>
            <person name="Nie S."/>
            <person name="Bao Y.-T."/>
            <person name="Zhang R.-G."/>
            <person name="Yun Q.-Z."/>
            <person name="Chai Y.-H."/>
            <person name="Lu J.-Y."/>
            <person name="Li Y."/>
            <person name="Zhao S.-W."/>
            <person name="Mao J.-F."/>
            <person name="Jia S.-G."/>
            <person name="Mao Y.-M."/>
        </authorList>
    </citation>
    <scope>NUCLEOTIDE SEQUENCE</scope>
    <source>
        <strain evidence="1">AT0</strain>
        <tissue evidence="1">Leaf</tissue>
    </source>
</reference>
<gene>
    <name evidence="1" type="ORF">FEM48_Zijuj08G0104900</name>
</gene>